<protein>
    <submittedName>
        <fullName evidence="1">Uncharacterized protein</fullName>
    </submittedName>
</protein>
<evidence type="ECO:0000313" key="1">
    <source>
        <dbReference type="EMBL" id="MBM0651755.1"/>
    </source>
</evidence>
<name>A0ABS1Z0I6_9FLAO</name>
<dbReference type="EMBL" id="JAEUAH010000026">
    <property type="protein sequence ID" value="MBM0651755.1"/>
    <property type="molecule type" value="Genomic_DNA"/>
</dbReference>
<proteinExistence type="predicted"/>
<organism evidence="1 2">
    <name type="scientific">Capnocytophaga genosp. AHN8471</name>
    <dbReference type="NCBI Taxonomy" id="327574"/>
    <lineage>
        <taxon>Bacteria</taxon>
        <taxon>Pseudomonadati</taxon>
        <taxon>Bacteroidota</taxon>
        <taxon>Flavobacteriia</taxon>
        <taxon>Flavobacteriales</taxon>
        <taxon>Flavobacteriaceae</taxon>
        <taxon>Capnocytophaga</taxon>
    </lineage>
</organism>
<sequence>MKPKIEVNFNEIIDDFKILLSQSDMIIDSEGNEILLKEGLEIDIFEPDYDEQNNRDDIVASGFVTECINPLYKQVKWCCKIDKKGIKHISDE</sequence>
<dbReference type="Proteomes" id="UP000603506">
    <property type="component" value="Unassembled WGS sequence"/>
</dbReference>
<keyword evidence="2" id="KW-1185">Reference proteome</keyword>
<evidence type="ECO:0000313" key="2">
    <source>
        <dbReference type="Proteomes" id="UP000603506"/>
    </source>
</evidence>
<reference evidence="1 2" key="1">
    <citation type="submission" date="2021-01" db="EMBL/GenBank/DDBJ databases">
        <title>Evidence that Capnocytophaga endodontalis is a later homotypic synonym for Capnocytophaga genospecies AHN8471, and request for opinion on proposed recognition of strain AHN8471 as type strain of the species.</title>
        <authorList>
            <person name="Nicholson A.C."/>
            <person name="Hopper C.L."/>
            <person name="Gulvik C.A."/>
            <person name="Mcquiston J.R."/>
            <person name="Lau E.F."/>
        </authorList>
    </citation>
    <scope>NUCLEOTIDE SEQUENCE [LARGE SCALE GENOMIC DNA]</scope>
    <source>
        <strain evidence="1 2">AHN9576</strain>
    </source>
</reference>
<dbReference type="RefSeq" id="WP_203083828.1">
    <property type="nucleotide sequence ID" value="NZ_JAESPH010000026.1"/>
</dbReference>
<accession>A0ABS1Z0I6</accession>
<gene>
    <name evidence="1" type="ORF">JNB19_13530</name>
</gene>
<comment type="caution">
    <text evidence="1">The sequence shown here is derived from an EMBL/GenBank/DDBJ whole genome shotgun (WGS) entry which is preliminary data.</text>
</comment>